<dbReference type="InterPro" id="IPR026444">
    <property type="entry name" value="Secre_tail"/>
</dbReference>
<keyword evidence="1" id="KW-0677">Repeat</keyword>
<evidence type="ECO:0000256" key="1">
    <source>
        <dbReference type="ARBA" id="ARBA00022737"/>
    </source>
</evidence>
<reference evidence="3 4" key="1">
    <citation type="submission" date="2020-02" db="EMBL/GenBank/DDBJ databases">
        <title>Genome sequencing for Draconibacterium sp. strain M1.</title>
        <authorList>
            <person name="Park S.-J."/>
        </authorList>
    </citation>
    <scope>NUCLEOTIDE SEQUENCE [LARGE SCALE GENOMIC DNA]</scope>
    <source>
        <strain evidence="3 4">M1</strain>
    </source>
</reference>
<proteinExistence type="predicted"/>
<dbReference type="KEGG" id="drc:G0Q07_12545"/>
<evidence type="ECO:0000313" key="3">
    <source>
        <dbReference type="EMBL" id="QIA08491.1"/>
    </source>
</evidence>
<dbReference type="GO" id="GO:0016020">
    <property type="term" value="C:membrane"/>
    <property type="evidence" value="ECO:0007669"/>
    <property type="project" value="InterPro"/>
</dbReference>
<dbReference type="InterPro" id="IPR015919">
    <property type="entry name" value="Cadherin-like_sf"/>
</dbReference>
<dbReference type="Gene3D" id="2.60.40.10">
    <property type="entry name" value="Immunoglobulins"/>
    <property type="match status" value="3"/>
</dbReference>
<dbReference type="PANTHER" id="PTHR24273:SF32">
    <property type="entry name" value="HYALIN"/>
    <property type="match status" value="1"/>
</dbReference>
<dbReference type="InterPro" id="IPR003410">
    <property type="entry name" value="HYR_dom"/>
</dbReference>
<organism evidence="3 4">
    <name type="scientific">Draconibacterium halophilum</name>
    <dbReference type="NCBI Taxonomy" id="2706887"/>
    <lineage>
        <taxon>Bacteria</taxon>
        <taxon>Pseudomonadati</taxon>
        <taxon>Bacteroidota</taxon>
        <taxon>Bacteroidia</taxon>
        <taxon>Marinilabiliales</taxon>
        <taxon>Prolixibacteraceae</taxon>
        <taxon>Draconibacterium</taxon>
    </lineage>
</organism>
<dbReference type="SUPFAM" id="SSF49313">
    <property type="entry name" value="Cadherin-like"/>
    <property type="match status" value="1"/>
</dbReference>
<feature type="domain" description="HYR" evidence="2">
    <location>
        <begin position="547"/>
        <end position="628"/>
    </location>
</feature>
<dbReference type="EMBL" id="CP048409">
    <property type="protein sequence ID" value="QIA08491.1"/>
    <property type="molecule type" value="Genomic_DNA"/>
</dbReference>
<dbReference type="InterPro" id="IPR006644">
    <property type="entry name" value="Cadg"/>
</dbReference>
<dbReference type="RefSeq" id="WP_163346410.1">
    <property type="nucleotide sequence ID" value="NZ_CP048409.1"/>
</dbReference>
<evidence type="ECO:0000259" key="2">
    <source>
        <dbReference type="PROSITE" id="PS50825"/>
    </source>
</evidence>
<keyword evidence="4" id="KW-1185">Reference proteome</keyword>
<dbReference type="NCBIfam" id="TIGR04183">
    <property type="entry name" value="Por_Secre_tail"/>
    <property type="match status" value="1"/>
</dbReference>
<sequence length="1496" mass="158222">MKNIYLTGFTFLLSILISFSGFTSEIGTNEKVGQSSNSAIDQQIIYCSNEDTFLVVWTNNTAGVDQIYYNFIGDSDLDPTGTLLSSTSTGPYPYAEKPQVAYDASTSTAGVVYTESNSLGNDSIMLSFIQASSGTILGTHSVGTVDSWNMSATVSSDNAGNFLVAYFDTTSQNISAKFFDNTGTQQGATLTLGSVPSAYLLPYSIDIAYNSTEDKFLVVWTDGSDNLYSRTVETNGTLSLSLNYGLISSVANPALAYGASTNEFFIVYDNFNEAVNGFVTDSIGNKSGTSFTFGNVGEEAFPDVIYNSIAESFAITWQEYVGNAGIWLQEYISGNCAALGDSIKLDAISATSNTPVIAFDEQTENYWVSWSGSVLGVDEIYLQRYSSELSTTNAICKDITVYLNDQGEYILQPSEIDNGSNGLCNEPVLSTSMDTLTCANMPFVDVDLIASDIDGNSDTCSARVTVLDTIPPTALCTDLDVYLDDLGQATIAVAEIEAGSSDNCGITSLAIDTSSFTCDDIGVNIVTLTISDAHGNSTQCTSTVSVHDTIPPTVVCTALDVYLDDSGLASITAADVDAGSTDNCSIASLSIDNSGFTCSDVGTNTVTLTVTDVTGNTAKCTSTVTVKDTILPTALCSDLDVYLNNSGVATITAFDVNAGSTDDCGIASLSIDSSTFTCNYIGANSVILTVTDVNGNNAQCTSAVNIHDTISPTAICQDIEIYLLDASGVVTIDSSMIDNGSSDNCSVVSMTLDKTSFSCADQGTNTVTLTVSDASGNTSECMATVTVVDKKTQTPICIIGFTADLDATGNFTLYPSDLLASPVTDNCSAVTLSLSKTDFNCSDVGINIIQLHATDTSGNDDYCETYIIINDATPPIAVCKDIDIYLDETGLASIDSSHVDNGSSDNCPINSQWLSQYDFTCANLGDNDVVLYASDLAGNLDSCLTTVSVKDTITPQVVCKNISVDLNQNGNATITASQLDGGSTDNCSIDSIYLDRYNFNTADIGTKPVTLYVKDASGNVSSCVAMVNIGDNIAPNVKCNPITIYMDENGEYPLSDEDVSALSSGTTDNITATEDLNIYAIAGPNVFNCNSNGHQVVVQVFAIDEAGNRGSCNRLINVIDTFPLTVNPIEDIDVMVGATSCDTTVTISYPELTTNNKCAEFTQISGLGPNGDYPLGTTEEKWLLTNTQGDSLEFSFFVMVTADNLPPTLDPIADVDTTRSVSELIIPLSGISSGGDCYNSDITITATGVNTQVVNSIYVNYASPDSGGELMLTLSSGASGSDTITVTVEESEGGIVTQTFVVTIDYSNQTPIIVTLLEDQEVIADQILEMYLGDNFNDLDSDTLKFDISIEDGSTLPDWISLVNDTLFAIPGIVDTGCVSIIVTATDPLMATASDTFTVCVKGITVGVGDISTSELGLTMYPNPSKGKVTVDFDAAVSEDIELVVSNISGKQVFQKTFLAGQQINFDLSDQVSGMYLVNVLVDDRMYTRKLILNKN</sequence>
<protein>
    <submittedName>
        <fullName evidence="3">T9SS type A sorting domain-containing protein</fullName>
    </submittedName>
</protein>
<evidence type="ECO:0000313" key="4">
    <source>
        <dbReference type="Proteomes" id="UP000474630"/>
    </source>
</evidence>
<dbReference type="InterPro" id="IPR013783">
    <property type="entry name" value="Ig-like_fold"/>
</dbReference>
<dbReference type="Pfam" id="PF18962">
    <property type="entry name" value="Por_Secre_tail"/>
    <property type="match status" value="1"/>
</dbReference>
<name>A0A6C0RHC9_9BACT</name>
<dbReference type="PANTHER" id="PTHR24273">
    <property type="entry name" value="FI04643P-RELATED"/>
    <property type="match status" value="1"/>
</dbReference>
<dbReference type="Proteomes" id="UP000474630">
    <property type="component" value="Chromosome"/>
</dbReference>
<dbReference type="SMART" id="SM00736">
    <property type="entry name" value="CADG"/>
    <property type="match status" value="1"/>
</dbReference>
<dbReference type="GO" id="GO:0005509">
    <property type="term" value="F:calcium ion binding"/>
    <property type="evidence" value="ECO:0007669"/>
    <property type="project" value="InterPro"/>
</dbReference>
<dbReference type="PROSITE" id="PS50825">
    <property type="entry name" value="HYR"/>
    <property type="match status" value="1"/>
</dbReference>
<accession>A0A6C0RHC9</accession>
<gene>
    <name evidence="3" type="ORF">G0Q07_12545</name>
</gene>